<reference evidence="5" key="2">
    <citation type="submission" date="2011-03" db="EMBL/GenBank/DDBJ databases">
        <title>Comparative genomics and transcriptomics of Neospora caninum and Toxoplasma gondii.</title>
        <authorList>
            <person name="Reid A.J."/>
            <person name="Sohal A."/>
            <person name="Harris D."/>
            <person name="Quail M."/>
            <person name="Sanders M."/>
            <person name="Berriman M."/>
            <person name="Wastling J.M."/>
            <person name="Pain A."/>
        </authorList>
    </citation>
    <scope>NUCLEOTIDE SEQUENCE</scope>
    <source>
        <strain evidence="5">Liverpool</strain>
    </source>
</reference>
<dbReference type="Gene3D" id="2.40.340.10">
    <property type="entry name" value="MoeA, C-terminal, domain IV"/>
    <property type="match status" value="1"/>
</dbReference>
<feature type="compositionally biased region" description="Basic and acidic residues" evidence="3">
    <location>
        <begin position="136"/>
        <end position="150"/>
    </location>
</feature>
<keyword evidence="7" id="KW-1185">Reference proteome</keyword>
<evidence type="ECO:0000256" key="3">
    <source>
        <dbReference type="SAM" id="MobiDB-lite"/>
    </source>
</evidence>
<name>F0V755_NEOCL</name>
<dbReference type="GO" id="GO:0005829">
    <property type="term" value="C:cytosol"/>
    <property type="evidence" value="ECO:0007669"/>
    <property type="project" value="TreeGrafter"/>
</dbReference>
<evidence type="ECO:0000259" key="4">
    <source>
        <dbReference type="SMART" id="SM00852"/>
    </source>
</evidence>
<reference evidence="7" key="3">
    <citation type="journal article" date="2012" name="PLoS Pathog.">
        <title>Comparative genomics of the apicomplexan parasites Toxoplasma gondii and Neospora caninum: Coccidia differing in host range and transmission strategy.</title>
        <authorList>
            <person name="Reid A.J."/>
            <person name="Vermont S.J."/>
            <person name="Cotton J.A."/>
            <person name="Harris D."/>
            <person name="Hill-Cawthorne G.A."/>
            <person name="Konen-Waisman S."/>
            <person name="Latham S.M."/>
            <person name="Mourier T."/>
            <person name="Norton R."/>
            <person name="Quail M.A."/>
            <person name="Sanders M."/>
            <person name="Shanmugam D."/>
            <person name="Sohal A."/>
            <person name="Wasmuth J.D."/>
            <person name="Brunk B."/>
            <person name="Grigg M.E."/>
            <person name="Howard J.C."/>
            <person name="Parkinson J."/>
            <person name="Roos D.S."/>
            <person name="Trees A.J."/>
            <person name="Berriman M."/>
            <person name="Pain A."/>
            <person name="Wastling J.M."/>
        </authorList>
    </citation>
    <scope>NUCLEOTIDE SEQUENCE [LARGE SCALE GENOMIC DNA]</scope>
    <source>
        <strain evidence="7">Liverpool</strain>
    </source>
</reference>
<feature type="region of interest" description="Disordered" evidence="3">
    <location>
        <begin position="416"/>
        <end position="448"/>
    </location>
</feature>
<dbReference type="InterPro" id="IPR038987">
    <property type="entry name" value="MoeA-like"/>
</dbReference>
<evidence type="ECO:0000256" key="1">
    <source>
        <dbReference type="ARBA" id="ARBA00008339"/>
    </source>
</evidence>
<proteinExistence type="inferred from homology"/>
<reference evidence="5" key="1">
    <citation type="submission" date="2011-02" db="EMBL/GenBank/DDBJ databases">
        <authorList>
            <person name="Aslett M."/>
        </authorList>
    </citation>
    <scope>NUCLEOTIDE SEQUENCE</scope>
    <source>
        <strain evidence="5">Liverpool</strain>
    </source>
</reference>
<dbReference type="Pfam" id="PF03453">
    <property type="entry name" value="MoeA_N"/>
    <property type="match status" value="1"/>
</dbReference>
<feature type="region of interest" description="Disordered" evidence="3">
    <location>
        <begin position="253"/>
        <end position="291"/>
    </location>
</feature>
<evidence type="ECO:0000313" key="6">
    <source>
        <dbReference type="EMBL" id="CEL64125.1"/>
    </source>
</evidence>
<feature type="domain" description="MoaB/Mog" evidence="4">
    <location>
        <begin position="989"/>
        <end position="1240"/>
    </location>
</feature>
<dbReference type="Proteomes" id="UP000007494">
    <property type="component" value="Chromosome Ia"/>
</dbReference>
<dbReference type="GO" id="GO:0061598">
    <property type="term" value="F:molybdopterin adenylyltransferase activity"/>
    <property type="evidence" value="ECO:0007669"/>
    <property type="project" value="UniProtKB-EC"/>
</dbReference>
<dbReference type="OrthoDB" id="4349954at2759"/>
<dbReference type="SUPFAM" id="SSF63867">
    <property type="entry name" value="MoeA C-terminal domain-like"/>
    <property type="match status" value="1"/>
</dbReference>
<feature type="compositionally biased region" description="Low complexity" evidence="3">
    <location>
        <begin position="42"/>
        <end position="52"/>
    </location>
</feature>
<dbReference type="InterPro" id="IPR036688">
    <property type="entry name" value="MoeA_C_domain_IV_sf"/>
</dbReference>
<sequence length="1248" mass="132267">MRQKGKRKDAANRGPPGSGQSLAIGEAGAQCRAAASPGPLTPASSSRSPSSACLNHDAALGQGETSLMNGHGLVREVSSFRMLELSEAQFLVDCEVRRLIHSHVHRFNLLRGKTKLSAGPPHSEEYASSCPGGNEVARHQEKESRAETCDSQKTASRRLGGPCVGEPPLTCYISPPFLDRRVATSVIAPRPFPAFRASLVDGYAIRLTPDAGGLRQASRSVSISHGRAPDARDESCRALRIVQKVRAGGVAVPFRGQQLPKSPQASEVGDASGKQREESRSRAKSANGCQEEAWNDVSADSTCVYVTTGAPVPAQFQAVVPVEDCVVDLERSLCIPDPTAVAALRPGANIRAIGSDVAAGVPLLEQGQRVGPAEEGLLASFDIRRLEVYRRLNVHTLAIGDELVSRVAGAGQRAKQEKELCGRSRGSQAAASASSEETAQAGASPPLSPAAALANKRFSLGDGSRSPAEVYDSNSPTLAALITDRCPSVRVLAQHFLPDDVAAVRALLIDLATGTRRGKPADWSEEQPRAQGEQGEAVRCECSWCTEVDAQSHVSGSGATGGPNVDPGVDVLLTTGGVSMGDSDCIKLALLQLQEETKKRQEERQNGRQGNLGSGRVSAELETTGERQLPVCARGCCSFRVDTEIHFGRLNVKPGKPTIVASLRVYRSSSEDLQGSAKGTATDASPCRTLLVFGLPGNPCSSWVLFHLLVGPALQFFSSFSPSSSLSSHLPPQLPVGLTAPLRPDPSRPEFQRSLVYVDFNAGTDCRRHSDAQPSLCDFPVPHSLFPPTCEGALASSDARNGSLPASQAALQQVYLHAVPTGDQQSSRLLSCCGNANALLLVPPTQRSGRDRHEAGEVLWAWLLGAPFPAPPKMLLKLLTLQEERQQRAQGRPAGIERESSLSYSVGRCRCGESRSREASERIRPQQAGVHASDFWPASAQRTSTSGSSLGQDTRSRTGDRGQTAVLTKHHSHRHALGKAPEKRTCFLGVVVVSDRCSGGTMKDACVEAALTTLRSSPGLAELVHLNGDPVESEKTVGTERELVHGGHFATRVVPDERDAIQEAVLSLVCRYTNPRSQAMGSGNAICGDEPADQTVRPCLIFVCGGTGLSVRDVTPQSLLPLFSVRCSGLEHLLMQESLTCTPMAALGRPCAGIVTCTRQAAKDVHRSRDAWATQAGECHGKQLPAGWTPHDVVEPGTGDQPDAQSVCDCGARALVFGLPGSPQAVRECIQALSPVLPHALDVVTSGA</sequence>
<dbReference type="eggNOG" id="KOG2371">
    <property type="taxonomic scope" value="Eukaryota"/>
</dbReference>
<dbReference type="InterPro" id="IPR036425">
    <property type="entry name" value="MoaB/Mog-like_dom_sf"/>
</dbReference>
<dbReference type="EMBL" id="LN714474">
    <property type="protein sequence ID" value="CEL64125.1"/>
    <property type="molecule type" value="Genomic_DNA"/>
</dbReference>
<dbReference type="InterPro" id="IPR001453">
    <property type="entry name" value="MoaB/Mog_dom"/>
</dbReference>
<dbReference type="Pfam" id="PF00994">
    <property type="entry name" value="MoCF_biosynth"/>
    <property type="match status" value="2"/>
</dbReference>
<feature type="region of interest" description="Disordered" evidence="3">
    <location>
        <begin position="915"/>
        <end position="965"/>
    </location>
</feature>
<dbReference type="EC" id="2.7.7.75" evidence="2"/>
<feature type="region of interest" description="Disordered" evidence="3">
    <location>
        <begin position="116"/>
        <end position="160"/>
    </location>
</feature>
<accession>F0V755</accession>
<feature type="compositionally biased region" description="Low complexity" evidence="3">
    <location>
        <begin position="423"/>
        <end position="448"/>
    </location>
</feature>
<protein>
    <recommendedName>
        <fullName evidence="2">molybdopterin adenylyltransferase</fullName>
        <ecNumber evidence="2">2.7.7.75</ecNumber>
    </recommendedName>
</protein>
<organism evidence="5 7">
    <name type="scientific">Neospora caninum (strain Liverpool)</name>
    <dbReference type="NCBI Taxonomy" id="572307"/>
    <lineage>
        <taxon>Eukaryota</taxon>
        <taxon>Sar</taxon>
        <taxon>Alveolata</taxon>
        <taxon>Apicomplexa</taxon>
        <taxon>Conoidasida</taxon>
        <taxon>Coccidia</taxon>
        <taxon>Eucoccidiorida</taxon>
        <taxon>Eimeriorina</taxon>
        <taxon>Sarcocystidae</taxon>
        <taxon>Neospora</taxon>
    </lineage>
</organism>
<dbReference type="AlphaFoldDB" id="F0V755"/>
<dbReference type="GO" id="GO:0061599">
    <property type="term" value="F:molybdopterin molybdotransferase activity"/>
    <property type="evidence" value="ECO:0007669"/>
    <property type="project" value="TreeGrafter"/>
</dbReference>
<comment type="similarity">
    <text evidence="1">In the C-terminal section; belongs to the MoeA family.</text>
</comment>
<dbReference type="InParanoid" id="F0V755"/>
<dbReference type="SUPFAM" id="SSF63882">
    <property type="entry name" value="MoeA N-terminal region -like"/>
    <property type="match status" value="2"/>
</dbReference>
<dbReference type="OMA" id="GHANHFA"/>
<dbReference type="RefSeq" id="XP_003879581.1">
    <property type="nucleotide sequence ID" value="XM_003879532.1"/>
</dbReference>
<feature type="compositionally biased region" description="Basic and acidic residues" evidence="3">
    <location>
        <begin position="915"/>
        <end position="924"/>
    </location>
</feature>
<dbReference type="GeneID" id="13445747"/>
<dbReference type="PANTHER" id="PTHR10192:SF5">
    <property type="entry name" value="GEPHYRIN"/>
    <property type="match status" value="1"/>
</dbReference>
<dbReference type="PANTHER" id="PTHR10192">
    <property type="entry name" value="MOLYBDOPTERIN BIOSYNTHESIS PROTEIN"/>
    <property type="match status" value="1"/>
</dbReference>
<evidence type="ECO:0000313" key="5">
    <source>
        <dbReference type="EMBL" id="CBZ49546.1"/>
    </source>
</evidence>
<dbReference type="EMBL" id="FR823380">
    <property type="protein sequence ID" value="CBZ49546.1"/>
    <property type="molecule type" value="Genomic_DNA"/>
</dbReference>
<dbReference type="VEuPathDB" id="ToxoDB:NCLIV_000440"/>
<evidence type="ECO:0000256" key="2">
    <source>
        <dbReference type="ARBA" id="ARBA00012509"/>
    </source>
</evidence>
<dbReference type="GO" id="GO:0006777">
    <property type="term" value="P:Mo-molybdopterin cofactor biosynthetic process"/>
    <property type="evidence" value="ECO:0007669"/>
    <property type="project" value="TreeGrafter"/>
</dbReference>
<feature type="compositionally biased region" description="Polar residues" evidence="3">
    <location>
        <begin position="940"/>
        <end position="953"/>
    </location>
</feature>
<dbReference type="InterPro" id="IPR005110">
    <property type="entry name" value="MoeA_linker/N"/>
</dbReference>
<dbReference type="Gene3D" id="2.170.190.11">
    <property type="entry name" value="Molybdopterin biosynthesis moea protein, domain 3"/>
    <property type="match status" value="1"/>
</dbReference>
<evidence type="ECO:0000313" key="7">
    <source>
        <dbReference type="Proteomes" id="UP000007494"/>
    </source>
</evidence>
<gene>
    <name evidence="6" type="ORF">BN1204_000440</name>
    <name evidence="5" type="ORF">NCLIV_000440</name>
</gene>
<feature type="region of interest" description="Disordered" evidence="3">
    <location>
        <begin position="1"/>
        <end position="55"/>
    </location>
</feature>
<feature type="domain" description="MoaB/Mog" evidence="4">
    <location>
        <begin position="395"/>
        <end position="716"/>
    </location>
</feature>
<reference evidence="6" key="4">
    <citation type="journal article" date="2015" name="PLoS ONE">
        <title>Comprehensive Evaluation of Toxoplasma gondii VEG and Neospora caninum LIV Genomes with Tachyzoite Stage Transcriptome and Proteome Defines Novel Transcript Features.</title>
        <authorList>
            <person name="Ramaprasad A."/>
            <person name="Mourier T."/>
            <person name="Naeem R."/>
            <person name="Malas T.B."/>
            <person name="Moussa E."/>
            <person name="Panigrahi A."/>
            <person name="Vermont S.J."/>
            <person name="Otto T.D."/>
            <person name="Wastling J."/>
            <person name="Pain A."/>
        </authorList>
    </citation>
    <scope>NUCLEOTIDE SEQUENCE</scope>
    <source>
        <strain evidence="6">Liverpool</strain>
    </source>
</reference>
<dbReference type="SMART" id="SM00852">
    <property type="entry name" value="MoCF_biosynth"/>
    <property type="match status" value="2"/>
</dbReference>
<dbReference type="SUPFAM" id="SSF53218">
    <property type="entry name" value="Molybdenum cofactor biosynthesis proteins"/>
    <property type="match status" value="2"/>
</dbReference>
<dbReference type="Gene3D" id="3.40.980.10">
    <property type="entry name" value="MoaB/Mog-like domain"/>
    <property type="match status" value="2"/>
</dbReference>
<dbReference type="InterPro" id="IPR036135">
    <property type="entry name" value="MoeA_linker/N_sf"/>
</dbReference>